<keyword evidence="2" id="KW-1185">Reference proteome</keyword>
<gene>
    <name evidence="1" type="ORF">F383_35180</name>
</gene>
<evidence type="ECO:0000313" key="1">
    <source>
        <dbReference type="EMBL" id="KHG28163.1"/>
    </source>
</evidence>
<sequence length="36" mass="4200">MKMCLNELNLNMFRSRTKEIGFGSGENESCRLVDLY</sequence>
<dbReference type="AlphaFoldDB" id="A0A0B0PNY8"/>
<organism evidence="1 2">
    <name type="scientific">Gossypium arboreum</name>
    <name type="common">Tree cotton</name>
    <name type="synonym">Gossypium nanking</name>
    <dbReference type="NCBI Taxonomy" id="29729"/>
    <lineage>
        <taxon>Eukaryota</taxon>
        <taxon>Viridiplantae</taxon>
        <taxon>Streptophyta</taxon>
        <taxon>Embryophyta</taxon>
        <taxon>Tracheophyta</taxon>
        <taxon>Spermatophyta</taxon>
        <taxon>Magnoliopsida</taxon>
        <taxon>eudicotyledons</taxon>
        <taxon>Gunneridae</taxon>
        <taxon>Pentapetalae</taxon>
        <taxon>rosids</taxon>
        <taxon>malvids</taxon>
        <taxon>Malvales</taxon>
        <taxon>Malvaceae</taxon>
        <taxon>Malvoideae</taxon>
        <taxon>Gossypium</taxon>
    </lineage>
</organism>
<protein>
    <submittedName>
        <fullName evidence="1">Uncharacterized protein</fullName>
    </submittedName>
</protein>
<evidence type="ECO:0000313" key="2">
    <source>
        <dbReference type="Proteomes" id="UP000032142"/>
    </source>
</evidence>
<reference evidence="2" key="1">
    <citation type="submission" date="2014-09" db="EMBL/GenBank/DDBJ databases">
        <authorList>
            <person name="Mudge J."/>
            <person name="Ramaraj T."/>
            <person name="Lindquist I.E."/>
            <person name="Bharti A.K."/>
            <person name="Sundararajan A."/>
            <person name="Cameron C.T."/>
            <person name="Woodward J.E."/>
            <person name="May G.D."/>
            <person name="Brubaker C."/>
            <person name="Broadhvest J."/>
            <person name="Wilkins T.A."/>
        </authorList>
    </citation>
    <scope>NUCLEOTIDE SEQUENCE</scope>
    <source>
        <strain evidence="2">cv. AKA8401</strain>
    </source>
</reference>
<name>A0A0B0PNY8_GOSAR</name>
<accession>A0A0B0PNY8</accession>
<proteinExistence type="predicted"/>
<dbReference type="EMBL" id="KN443886">
    <property type="protein sequence ID" value="KHG28163.1"/>
    <property type="molecule type" value="Genomic_DNA"/>
</dbReference>
<dbReference type="Proteomes" id="UP000032142">
    <property type="component" value="Unassembled WGS sequence"/>
</dbReference>